<evidence type="ECO:0000313" key="2">
    <source>
        <dbReference type="EMBL" id="KTB40674.1"/>
    </source>
</evidence>
<dbReference type="InterPro" id="IPR051795">
    <property type="entry name" value="Glycosyl_Hydrlase_43"/>
</dbReference>
<dbReference type="eggNOG" id="ENOG502QVC0">
    <property type="taxonomic scope" value="Eukaryota"/>
</dbReference>
<gene>
    <name evidence="2" type="ORF">WG66_6766</name>
</gene>
<dbReference type="InterPro" id="IPR023296">
    <property type="entry name" value="Glyco_hydro_beta-prop_sf"/>
</dbReference>
<dbReference type="Gene3D" id="2.115.10.20">
    <property type="entry name" value="Glycosyl hydrolase domain, family 43"/>
    <property type="match status" value="1"/>
</dbReference>
<comment type="caution">
    <text evidence="2">The sequence shown here is derived from an EMBL/GenBank/DDBJ whole genome shotgun (WGS) entry which is preliminary data.</text>
</comment>
<dbReference type="Proteomes" id="UP000054988">
    <property type="component" value="Unassembled WGS sequence"/>
</dbReference>
<dbReference type="AlphaFoldDB" id="A0A0W0FWI5"/>
<keyword evidence="1" id="KW-0732">Signal</keyword>
<evidence type="ECO:0000256" key="1">
    <source>
        <dbReference type="SAM" id="SignalP"/>
    </source>
</evidence>
<protein>
    <submittedName>
        <fullName evidence="2">Uncharacterized protein</fullName>
    </submittedName>
</protein>
<reference evidence="2 3" key="1">
    <citation type="submission" date="2015-12" db="EMBL/GenBank/DDBJ databases">
        <title>Draft genome sequence of Moniliophthora roreri, the causal agent of frosty pod rot of cacao.</title>
        <authorList>
            <person name="Aime M.C."/>
            <person name="Diaz-Valderrama J.R."/>
            <person name="Kijpornyongpan T."/>
            <person name="Phillips-Mora W."/>
        </authorList>
    </citation>
    <scope>NUCLEOTIDE SEQUENCE [LARGE SCALE GENOMIC DNA]</scope>
    <source>
        <strain evidence="2 3">MCA 2952</strain>
    </source>
</reference>
<dbReference type="PANTHER" id="PTHR42812:SF15">
    <property type="entry name" value="HYDROLASE, PUTATIVE (AFU_ORTHOLOGUE AFUA_2G00930)-RELATED"/>
    <property type="match status" value="1"/>
</dbReference>
<dbReference type="EMBL" id="LATX01001564">
    <property type="protein sequence ID" value="KTB40674.1"/>
    <property type="molecule type" value="Genomic_DNA"/>
</dbReference>
<dbReference type="PANTHER" id="PTHR42812">
    <property type="entry name" value="BETA-XYLOSIDASE"/>
    <property type="match status" value="1"/>
</dbReference>
<name>A0A0W0FWI5_MONRR</name>
<feature type="signal peptide" evidence="1">
    <location>
        <begin position="1"/>
        <end position="21"/>
    </location>
</feature>
<proteinExistence type="predicted"/>
<evidence type="ECO:0000313" key="3">
    <source>
        <dbReference type="Proteomes" id="UP000054988"/>
    </source>
</evidence>
<dbReference type="SUPFAM" id="SSF75005">
    <property type="entry name" value="Arabinanase/levansucrase/invertase"/>
    <property type="match status" value="1"/>
</dbReference>
<organism evidence="2 3">
    <name type="scientific">Moniliophthora roreri</name>
    <name type="common">Frosty pod rot fungus</name>
    <name type="synonym">Monilia roreri</name>
    <dbReference type="NCBI Taxonomy" id="221103"/>
    <lineage>
        <taxon>Eukaryota</taxon>
        <taxon>Fungi</taxon>
        <taxon>Dikarya</taxon>
        <taxon>Basidiomycota</taxon>
        <taxon>Agaricomycotina</taxon>
        <taxon>Agaricomycetes</taxon>
        <taxon>Agaricomycetidae</taxon>
        <taxon>Agaricales</taxon>
        <taxon>Marasmiineae</taxon>
        <taxon>Marasmiaceae</taxon>
        <taxon>Moniliophthora</taxon>
    </lineage>
</organism>
<sequence>MISAELRSLVAVALLIRTTLAVPVWGAMRQDLLDGVNCCSATGTWTKAATLNSCYHDVGLLIDDDIMYVAYGNTQIHVAQLAANGLSEVKNQQLHSSTVGTLENSRPYKGDGAYHILATKPASSEHVLKSTSGSFSFYSIKPSIKSIASPIGGGNPHQGGLIDIPTGQWDYMAFIDAYPGGRVPTLAPVIWSGDG</sequence>
<feature type="chain" id="PRO_5006902190" evidence="1">
    <location>
        <begin position="22"/>
        <end position="195"/>
    </location>
</feature>
<accession>A0A0W0FWI5</accession>